<comment type="similarity">
    <text evidence="2 11">Belongs to the class-I aminoacyl-tRNA synthetase family.</text>
</comment>
<keyword evidence="8 11" id="KW-0030">Aminoacyl-tRNA synthetase</keyword>
<evidence type="ECO:0000256" key="1">
    <source>
        <dbReference type="ARBA" id="ARBA00004173"/>
    </source>
</evidence>
<dbReference type="EC" id="6.1.1.2" evidence="3"/>
<dbReference type="InterPro" id="IPR002305">
    <property type="entry name" value="aa-tRNA-synth_Ic"/>
</dbReference>
<gene>
    <name evidence="12" type="ORF">CYY_002904</name>
</gene>
<comment type="subcellular location">
    <subcellularLocation>
        <location evidence="1">Mitochondrion</location>
    </subcellularLocation>
</comment>
<evidence type="ECO:0000256" key="11">
    <source>
        <dbReference type="RuleBase" id="RU363036"/>
    </source>
</evidence>
<dbReference type="PANTHER" id="PTHR43766">
    <property type="entry name" value="TRYPTOPHAN--TRNA LIGASE, MITOCHONDRIAL"/>
    <property type="match status" value="1"/>
</dbReference>
<dbReference type="Gene3D" id="1.10.240.10">
    <property type="entry name" value="Tyrosyl-Transfer RNA Synthetase"/>
    <property type="match status" value="1"/>
</dbReference>
<dbReference type="InterPro" id="IPR050203">
    <property type="entry name" value="Trp-tRNA_synthetase"/>
</dbReference>
<accession>A0A8J4PXS1</accession>
<evidence type="ECO:0000256" key="9">
    <source>
        <dbReference type="ARBA" id="ARBA00030268"/>
    </source>
</evidence>
<evidence type="ECO:0000256" key="7">
    <source>
        <dbReference type="ARBA" id="ARBA00022917"/>
    </source>
</evidence>
<dbReference type="SUPFAM" id="SSF52374">
    <property type="entry name" value="Nucleotidylyl transferase"/>
    <property type="match status" value="1"/>
</dbReference>
<dbReference type="InterPro" id="IPR001412">
    <property type="entry name" value="aa-tRNA-synth_I_CS"/>
</dbReference>
<dbReference type="PANTHER" id="PTHR43766:SF1">
    <property type="entry name" value="TRYPTOPHAN--TRNA LIGASE, MITOCHONDRIAL"/>
    <property type="match status" value="1"/>
</dbReference>
<proteinExistence type="inferred from homology"/>
<keyword evidence="6 11" id="KW-0067">ATP-binding</keyword>
<dbReference type="GO" id="GO:0006436">
    <property type="term" value="P:tryptophanyl-tRNA aminoacylation"/>
    <property type="evidence" value="ECO:0007669"/>
    <property type="project" value="InterPro"/>
</dbReference>
<evidence type="ECO:0000256" key="2">
    <source>
        <dbReference type="ARBA" id="ARBA00005594"/>
    </source>
</evidence>
<evidence type="ECO:0000313" key="12">
    <source>
        <dbReference type="EMBL" id="KAF2075771.1"/>
    </source>
</evidence>
<dbReference type="PROSITE" id="PS00178">
    <property type="entry name" value="AA_TRNA_LIGASE_I"/>
    <property type="match status" value="1"/>
</dbReference>
<dbReference type="HAMAP" id="MF_00140_B">
    <property type="entry name" value="Trp_tRNA_synth_B"/>
    <property type="match status" value="1"/>
</dbReference>
<evidence type="ECO:0000256" key="5">
    <source>
        <dbReference type="ARBA" id="ARBA00022741"/>
    </source>
</evidence>
<keyword evidence="13" id="KW-1185">Reference proteome</keyword>
<dbReference type="FunFam" id="1.10.240.10:FF:000002">
    <property type="entry name" value="Tryptophan--tRNA ligase"/>
    <property type="match status" value="1"/>
</dbReference>
<dbReference type="Gene3D" id="3.40.50.620">
    <property type="entry name" value="HUPs"/>
    <property type="match status" value="1"/>
</dbReference>
<dbReference type="PRINTS" id="PR01039">
    <property type="entry name" value="TRNASYNTHTRP"/>
</dbReference>
<comment type="caution">
    <text evidence="12">The sequence shown here is derived from an EMBL/GenBank/DDBJ whole genome shotgun (WGS) entry which is preliminary data.</text>
</comment>
<dbReference type="InterPro" id="IPR014729">
    <property type="entry name" value="Rossmann-like_a/b/a_fold"/>
</dbReference>
<dbReference type="GO" id="GO:0004830">
    <property type="term" value="F:tryptophan-tRNA ligase activity"/>
    <property type="evidence" value="ECO:0007669"/>
    <property type="project" value="UniProtKB-EC"/>
</dbReference>
<dbReference type="GO" id="GO:0005739">
    <property type="term" value="C:mitochondrion"/>
    <property type="evidence" value="ECO:0007669"/>
    <property type="project" value="UniProtKB-SubCell"/>
</dbReference>
<sequence length="408" mass="46049">MIHILYNNSRNKIKKCLNYYNKYYTTTTSPITPTSTINNNSTNNTEANFILTSLDEIDFKKNVRVFSGMQPTSDALHLGNYLGAMQNWLKLQDMICKENETVQNERDKHSVLFSIVDLHSLTSTKSISPKTLRSNIESVATNYLACGIDPDKVILFNQSMVPAHSELTWIFNCITSIGKLNNMIQFKEKKRSEDNDNISCGLLSYPVLMAADILLYRTTHVPVGEDQRQHLELTRKIAQIFHNQYKTKIFPTPITLNPVHSKKIMSLNDGTCKMSKSDPSEFSRIMLTDTDAQIKSKIKKAKTDTITGISFDPSTRPDVANLLVIASSMSGQPIADIVNEFSNKPTSVFKEFVSDSVISHVSPIREKIDYYKAHPKKVQEVLYKGAEKANIIANGNLKKIKDLVGLYH</sequence>
<evidence type="ECO:0000256" key="4">
    <source>
        <dbReference type="ARBA" id="ARBA00022598"/>
    </source>
</evidence>
<keyword evidence="4 11" id="KW-0436">Ligase</keyword>
<dbReference type="GO" id="GO:0005524">
    <property type="term" value="F:ATP binding"/>
    <property type="evidence" value="ECO:0007669"/>
    <property type="project" value="UniProtKB-KW"/>
</dbReference>
<keyword evidence="7 11" id="KW-0648">Protein biosynthesis</keyword>
<dbReference type="OrthoDB" id="15808at2759"/>
<evidence type="ECO:0000256" key="8">
    <source>
        <dbReference type="ARBA" id="ARBA00023146"/>
    </source>
</evidence>
<name>A0A8J4PXS1_9MYCE</name>
<evidence type="ECO:0000256" key="6">
    <source>
        <dbReference type="ARBA" id="ARBA00022840"/>
    </source>
</evidence>
<dbReference type="EMBL" id="AJWJ01000086">
    <property type="protein sequence ID" value="KAF2075771.1"/>
    <property type="molecule type" value="Genomic_DNA"/>
</dbReference>
<organism evidence="12 13">
    <name type="scientific">Polysphondylium violaceum</name>
    <dbReference type="NCBI Taxonomy" id="133409"/>
    <lineage>
        <taxon>Eukaryota</taxon>
        <taxon>Amoebozoa</taxon>
        <taxon>Evosea</taxon>
        <taxon>Eumycetozoa</taxon>
        <taxon>Dictyostelia</taxon>
        <taxon>Dictyosteliales</taxon>
        <taxon>Dictyosteliaceae</taxon>
        <taxon>Polysphondylium</taxon>
    </lineage>
</organism>
<dbReference type="NCBIfam" id="TIGR00233">
    <property type="entry name" value="trpS"/>
    <property type="match status" value="1"/>
</dbReference>
<dbReference type="AlphaFoldDB" id="A0A8J4PXS1"/>
<reference evidence="12" key="1">
    <citation type="submission" date="2020-01" db="EMBL/GenBank/DDBJ databases">
        <title>Development of genomics and gene disruption for Polysphondylium violaceum indicates a role for the polyketide synthase stlB in stalk morphogenesis.</title>
        <authorList>
            <person name="Narita B."/>
            <person name="Kawabe Y."/>
            <person name="Kin K."/>
            <person name="Saito T."/>
            <person name="Gibbs R."/>
            <person name="Kuspa A."/>
            <person name="Muzny D."/>
            <person name="Queller D."/>
            <person name="Richards S."/>
            <person name="Strassman J."/>
            <person name="Sucgang R."/>
            <person name="Worley K."/>
            <person name="Schaap P."/>
        </authorList>
    </citation>
    <scope>NUCLEOTIDE SEQUENCE</scope>
    <source>
        <strain evidence="12">QSvi11</strain>
    </source>
</reference>
<dbReference type="InterPro" id="IPR024109">
    <property type="entry name" value="Trp-tRNA-ligase_bac-type"/>
</dbReference>
<dbReference type="Proteomes" id="UP000695562">
    <property type="component" value="Unassembled WGS sequence"/>
</dbReference>
<dbReference type="Pfam" id="PF00579">
    <property type="entry name" value="tRNA-synt_1b"/>
    <property type="match status" value="1"/>
</dbReference>
<evidence type="ECO:0000256" key="10">
    <source>
        <dbReference type="ARBA" id="ARBA00049929"/>
    </source>
</evidence>
<protein>
    <recommendedName>
        <fullName evidence="3">tryptophan--tRNA ligase</fullName>
        <ecNumber evidence="3">6.1.1.2</ecNumber>
    </recommendedName>
    <alternativeName>
        <fullName evidence="9">Tryptophanyl-tRNA synthetase</fullName>
    </alternativeName>
</protein>
<evidence type="ECO:0000256" key="3">
    <source>
        <dbReference type="ARBA" id="ARBA00013161"/>
    </source>
</evidence>
<dbReference type="CDD" id="cd00806">
    <property type="entry name" value="TrpRS_core"/>
    <property type="match status" value="1"/>
</dbReference>
<keyword evidence="5 11" id="KW-0547">Nucleotide-binding</keyword>
<dbReference type="InterPro" id="IPR002306">
    <property type="entry name" value="Trp-tRNA-ligase"/>
</dbReference>
<evidence type="ECO:0000313" key="13">
    <source>
        <dbReference type="Proteomes" id="UP000695562"/>
    </source>
</evidence>
<comment type="catalytic activity">
    <reaction evidence="10">
        <text>tRNA(Trp) + L-tryptophan + ATP = L-tryptophyl-tRNA(Trp) + AMP + diphosphate + H(+)</text>
        <dbReference type="Rhea" id="RHEA:24080"/>
        <dbReference type="Rhea" id="RHEA-COMP:9671"/>
        <dbReference type="Rhea" id="RHEA-COMP:9705"/>
        <dbReference type="ChEBI" id="CHEBI:15378"/>
        <dbReference type="ChEBI" id="CHEBI:30616"/>
        <dbReference type="ChEBI" id="CHEBI:33019"/>
        <dbReference type="ChEBI" id="CHEBI:57912"/>
        <dbReference type="ChEBI" id="CHEBI:78442"/>
        <dbReference type="ChEBI" id="CHEBI:78535"/>
        <dbReference type="ChEBI" id="CHEBI:456215"/>
        <dbReference type="EC" id="6.1.1.2"/>
    </reaction>
</comment>